<dbReference type="InterPro" id="IPR000424">
    <property type="entry name" value="Primosome_PriB/ssb"/>
</dbReference>
<dbReference type="KEGG" id="lxl:KDY119_01275"/>
<evidence type="ECO:0000313" key="4">
    <source>
        <dbReference type="EMBL" id="QFU97771.1"/>
    </source>
</evidence>
<dbReference type="Proteomes" id="UP000326702">
    <property type="component" value="Chromosome"/>
</dbReference>
<dbReference type="Pfam" id="PF00436">
    <property type="entry name" value="SSB"/>
    <property type="match status" value="1"/>
</dbReference>
<accession>A0A5P9Q8L7</accession>
<gene>
    <name evidence="4" type="ORF">KDY119_01275</name>
</gene>
<evidence type="ECO:0000256" key="3">
    <source>
        <dbReference type="SAM" id="MobiDB-lite"/>
    </source>
</evidence>
<evidence type="ECO:0000256" key="1">
    <source>
        <dbReference type="ARBA" id="ARBA00023125"/>
    </source>
</evidence>
<feature type="region of interest" description="Disordered" evidence="3">
    <location>
        <begin position="112"/>
        <end position="190"/>
    </location>
</feature>
<dbReference type="AlphaFoldDB" id="A0A5P9Q8L7"/>
<name>A0A5P9Q8L7_9MICO</name>
<dbReference type="InterPro" id="IPR012340">
    <property type="entry name" value="NA-bd_OB-fold"/>
</dbReference>
<keyword evidence="1 2" id="KW-0238">DNA-binding</keyword>
<evidence type="ECO:0000256" key="2">
    <source>
        <dbReference type="PROSITE-ProRule" id="PRU00252"/>
    </source>
</evidence>
<protein>
    <submittedName>
        <fullName evidence="4">Single-stranded DNA-binding protein</fullName>
    </submittedName>
</protein>
<dbReference type="RefSeq" id="WP_153022081.1">
    <property type="nucleotide sequence ID" value="NZ_BAABIH010000012.1"/>
</dbReference>
<dbReference type="OrthoDB" id="4427276at2"/>
<evidence type="ECO:0000313" key="5">
    <source>
        <dbReference type="Proteomes" id="UP000326702"/>
    </source>
</evidence>
<reference evidence="4 5" key="1">
    <citation type="submission" date="2019-10" db="EMBL/GenBank/DDBJ databases">
        <title>Genome sequence of Luteimicrobium xylanilyticum HY-24.</title>
        <authorList>
            <person name="Kim D.Y."/>
            <person name="Park H.-Y."/>
        </authorList>
    </citation>
    <scope>NUCLEOTIDE SEQUENCE [LARGE SCALE GENOMIC DNA]</scope>
    <source>
        <strain evidence="4 5">HY-24</strain>
    </source>
</reference>
<sequence length="190" mass="20172">MSEALTTLTGFVGDDPRQFVSATGTSFTTFRMATTRRFFDRTKGEWVDGQTLWFTVKSWRDMARNVAESLRKGEPVIATGVLGVDEWISPDGPRTSLVLEARAVGHDLSRGQARFARTVHRSTPDERDRTAPGTGGPADGAEAEPPVSDDPWAAGLPALEDDPEATGGQADGAGLAGSGDEEREPVAAGV</sequence>
<proteinExistence type="predicted"/>
<dbReference type="PROSITE" id="PS50935">
    <property type="entry name" value="SSB"/>
    <property type="match status" value="1"/>
</dbReference>
<organism evidence="4 5">
    <name type="scientific">Luteimicrobium xylanilyticum</name>
    <dbReference type="NCBI Taxonomy" id="1133546"/>
    <lineage>
        <taxon>Bacteria</taxon>
        <taxon>Bacillati</taxon>
        <taxon>Actinomycetota</taxon>
        <taxon>Actinomycetes</taxon>
        <taxon>Micrococcales</taxon>
        <taxon>Luteimicrobium</taxon>
    </lineage>
</organism>
<dbReference type="SUPFAM" id="SSF50249">
    <property type="entry name" value="Nucleic acid-binding proteins"/>
    <property type="match status" value="1"/>
</dbReference>
<keyword evidence="5" id="KW-1185">Reference proteome</keyword>
<dbReference type="Gene3D" id="2.40.50.140">
    <property type="entry name" value="Nucleic acid-binding proteins"/>
    <property type="match status" value="1"/>
</dbReference>
<dbReference type="EMBL" id="CP045529">
    <property type="protein sequence ID" value="QFU97771.1"/>
    <property type="molecule type" value="Genomic_DNA"/>
</dbReference>
<dbReference type="CDD" id="cd04496">
    <property type="entry name" value="SSB_OBF"/>
    <property type="match status" value="1"/>
</dbReference>
<dbReference type="GO" id="GO:0003697">
    <property type="term" value="F:single-stranded DNA binding"/>
    <property type="evidence" value="ECO:0007669"/>
    <property type="project" value="InterPro"/>
</dbReference>